<evidence type="ECO:0000313" key="1">
    <source>
        <dbReference type="EMBL" id="VUZ39063.1"/>
    </source>
</evidence>
<protein>
    <submittedName>
        <fullName evidence="1">Uncharacterized protein</fullName>
    </submittedName>
</protein>
<dbReference type="EMBL" id="CABIJS010000011">
    <property type="protein sequence ID" value="VUZ39063.1"/>
    <property type="molecule type" value="Genomic_DNA"/>
</dbReference>
<name>A0A564XXU5_HYMDI</name>
<keyword evidence="2" id="KW-1185">Reference proteome</keyword>
<dbReference type="SUPFAM" id="SSF53098">
    <property type="entry name" value="Ribonuclease H-like"/>
    <property type="match status" value="1"/>
</dbReference>
<reference evidence="1 2" key="1">
    <citation type="submission" date="2019-07" db="EMBL/GenBank/DDBJ databases">
        <authorList>
            <person name="Jastrzebski P J."/>
            <person name="Paukszto L."/>
            <person name="Jastrzebski P J."/>
        </authorList>
    </citation>
    <scope>NUCLEOTIDE SEQUENCE [LARGE SCALE GENOMIC DNA]</scope>
    <source>
        <strain evidence="1 2">WMS-il1</strain>
    </source>
</reference>
<dbReference type="GO" id="GO:0003676">
    <property type="term" value="F:nucleic acid binding"/>
    <property type="evidence" value="ECO:0007669"/>
    <property type="project" value="InterPro"/>
</dbReference>
<proteinExistence type="predicted"/>
<dbReference type="Proteomes" id="UP000321570">
    <property type="component" value="Unassembled WGS sequence"/>
</dbReference>
<organism evidence="1 2">
    <name type="scientific">Hymenolepis diminuta</name>
    <name type="common">Rat tapeworm</name>
    <dbReference type="NCBI Taxonomy" id="6216"/>
    <lineage>
        <taxon>Eukaryota</taxon>
        <taxon>Metazoa</taxon>
        <taxon>Spiralia</taxon>
        <taxon>Lophotrochozoa</taxon>
        <taxon>Platyhelminthes</taxon>
        <taxon>Cestoda</taxon>
        <taxon>Eucestoda</taxon>
        <taxon>Cyclophyllidea</taxon>
        <taxon>Hymenolepididae</taxon>
        <taxon>Hymenolepis</taxon>
    </lineage>
</organism>
<dbReference type="InterPro" id="IPR012337">
    <property type="entry name" value="RNaseH-like_sf"/>
</dbReference>
<dbReference type="InterPro" id="IPR036397">
    <property type="entry name" value="RNaseH_sf"/>
</dbReference>
<dbReference type="Gene3D" id="3.30.420.10">
    <property type="entry name" value="Ribonuclease H-like superfamily/Ribonuclease H"/>
    <property type="match status" value="1"/>
</dbReference>
<evidence type="ECO:0000313" key="2">
    <source>
        <dbReference type="Proteomes" id="UP000321570"/>
    </source>
</evidence>
<gene>
    <name evidence="1" type="ORF">WMSIL1_LOCUS484</name>
</gene>
<sequence>MQASLHFLFIRILYILKLSLLCLTLISFAVPIQGIPYLILVDPYSNWPEVIRIKSATVINTLRQVFISDRIPKIIVFRNVTQFSSTRFKNFFRGLNTFLIHSPSNSNGLQK</sequence>
<dbReference type="AlphaFoldDB" id="A0A564XXU5"/>
<accession>A0A564XXU5</accession>